<dbReference type="Proteomes" id="UP000265520">
    <property type="component" value="Unassembled WGS sequence"/>
</dbReference>
<feature type="non-terminal residue" evidence="1">
    <location>
        <position position="1"/>
    </location>
</feature>
<evidence type="ECO:0000313" key="2">
    <source>
        <dbReference type="Proteomes" id="UP000265520"/>
    </source>
</evidence>
<name>A0A392TEF9_9FABA</name>
<accession>A0A392TEF9</accession>
<dbReference type="EMBL" id="LXQA010555043">
    <property type="protein sequence ID" value="MCI58984.1"/>
    <property type="molecule type" value="Genomic_DNA"/>
</dbReference>
<reference evidence="1 2" key="1">
    <citation type="journal article" date="2018" name="Front. Plant Sci.">
        <title>Red Clover (Trifolium pratense) and Zigzag Clover (T. medium) - A Picture of Genomic Similarities and Differences.</title>
        <authorList>
            <person name="Dluhosova J."/>
            <person name="Istvanek J."/>
            <person name="Nedelnik J."/>
            <person name="Repkova J."/>
        </authorList>
    </citation>
    <scope>NUCLEOTIDE SEQUENCE [LARGE SCALE GENOMIC DNA]</scope>
    <source>
        <strain evidence="2">cv. 10/8</strain>
        <tissue evidence="1">Leaf</tissue>
    </source>
</reference>
<evidence type="ECO:0008006" key="3">
    <source>
        <dbReference type="Google" id="ProtNLM"/>
    </source>
</evidence>
<sequence>ANFKAANVIPREYTWQQRKKLINDARHYWWNDPYLYREGNDGLMRRCVSEDETRRILWHCHSSDYGGHHSGNRTAHKILQCG</sequence>
<comment type="caution">
    <text evidence="1">The sequence shown here is derived from an EMBL/GenBank/DDBJ whole genome shotgun (WGS) entry which is preliminary data.</text>
</comment>
<dbReference type="AlphaFoldDB" id="A0A392TEF9"/>
<dbReference type="Gene3D" id="1.10.340.70">
    <property type="match status" value="1"/>
</dbReference>
<proteinExistence type="predicted"/>
<protein>
    <recommendedName>
        <fullName evidence="3">Reverse transcriptase domain-containing protein</fullName>
    </recommendedName>
</protein>
<keyword evidence="2" id="KW-1185">Reference proteome</keyword>
<organism evidence="1 2">
    <name type="scientific">Trifolium medium</name>
    <dbReference type="NCBI Taxonomy" id="97028"/>
    <lineage>
        <taxon>Eukaryota</taxon>
        <taxon>Viridiplantae</taxon>
        <taxon>Streptophyta</taxon>
        <taxon>Embryophyta</taxon>
        <taxon>Tracheophyta</taxon>
        <taxon>Spermatophyta</taxon>
        <taxon>Magnoliopsida</taxon>
        <taxon>eudicotyledons</taxon>
        <taxon>Gunneridae</taxon>
        <taxon>Pentapetalae</taxon>
        <taxon>rosids</taxon>
        <taxon>fabids</taxon>
        <taxon>Fabales</taxon>
        <taxon>Fabaceae</taxon>
        <taxon>Papilionoideae</taxon>
        <taxon>50 kb inversion clade</taxon>
        <taxon>NPAAA clade</taxon>
        <taxon>Hologalegina</taxon>
        <taxon>IRL clade</taxon>
        <taxon>Trifolieae</taxon>
        <taxon>Trifolium</taxon>
    </lineage>
</organism>
<evidence type="ECO:0000313" key="1">
    <source>
        <dbReference type="EMBL" id="MCI58984.1"/>
    </source>
</evidence>